<proteinExistence type="predicted"/>
<name>A0A067T6F9_GALM3</name>
<keyword evidence="3" id="KW-1185">Reference proteome</keyword>
<evidence type="ECO:0000313" key="2">
    <source>
        <dbReference type="EMBL" id="KDR74593.1"/>
    </source>
</evidence>
<dbReference type="STRING" id="685588.A0A067T6F9"/>
<feature type="compositionally biased region" description="Basic and acidic residues" evidence="1">
    <location>
        <begin position="154"/>
        <end position="178"/>
    </location>
</feature>
<dbReference type="Proteomes" id="UP000027222">
    <property type="component" value="Unassembled WGS sequence"/>
</dbReference>
<sequence length="178" mass="20028">MQYNGEPATTRCKRKSSRRGRLCTARNEVLDKDPKLQRRLTQGVKGASIKKTEQHTPEVVDEDVDTSDTEGKPDESDDERDDDEAALTKGARKKLLREVLKGQAKRGDRKSDTIRGRRSKHMVGTVMKEMFGITSVEEYAVHGPPESNHVRHFGGAEKDGPNEKDDLRIDTRGKISWG</sequence>
<dbReference type="EMBL" id="KL142383">
    <property type="protein sequence ID" value="KDR74593.1"/>
    <property type="molecule type" value="Genomic_DNA"/>
</dbReference>
<dbReference type="HOGENOM" id="CLU_1510707_0_0_1"/>
<organism evidence="2 3">
    <name type="scientific">Galerina marginata (strain CBS 339.88)</name>
    <dbReference type="NCBI Taxonomy" id="685588"/>
    <lineage>
        <taxon>Eukaryota</taxon>
        <taxon>Fungi</taxon>
        <taxon>Dikarya</taxon>
        <taxon>Basidiomycota</taxon>
        <taxon>Agaricomycotina</taxon>
        <taxon>Agaricomycetes</taxon>
        <taxon>Agaricomycetidae</taxon>
        <taxon>Agaricales</taxon>
        <taxon>Agaricineae</taxon>
        <taxon>Strophariaceae</taxon>
        <taxon>Galerina</taxon>
    </lineage>
</organism>
<feature type="region of interest" description="Disordered" evidence="1">
    <location>
        <begin position="1"/>
        <end position="121"/>
    </location>
</feature>
<reference evidence="3" key="1">
    <citation type="journal article" date="2014" name="Proc. Natl. Acad. Sci. U.S.A.">
        <title>Extensive sampling of basidiomycete genomes demonstrates inadequacy of the white-rot/brown-rot paradigm for wood decay fungi.</title>
        <authorList>
            <person name="Riley R."/>
            <person name="Salamov A.A."/>
            <person name="Brown D.W."/>
            <person name="Nagy L.G."/>
            <person name="Floudas D."/>
            <person name="Held B.W."/>
            <person name="Levasseur A."/>
            <person name="Lombard V."/>
            <person name="Morin E."/>
            <person name="Otillar R."/>
            <person name="Lindquist E.A."/>
            <person name="Sun H."/>
            <person name="LaButti K.M."/>
            <person name="Schmutz J."/>
            <person name="Jabbour D."/>
            <person name="Luo H."/>
            <person name="Baker S.E."/>
            <person name="Pisabarro A.G."/>
            <person name="Walton J.D."/>
            <person name="Blanchette R.A."/>
            <person name="Henrissat B."/>
            <person name="Martin F."/>
            <person name="Cullen D."/>
            <person name="Hibbett D.S."/>
            <person name="Grigoriev I.V."/>
        </authorList>
    </citation>
    <scope>NUCLEOTIDE SEQUENCE [LARGE SCALE GENOMIC DNA]</scope>
    <source>
        <strain evidence="3">CBS 339.88</strain>
    </source>
</reference>
<accession>A0A067T6F9</accession>
<feature type="compositionally biased region" description="Basic residues" evidence="1">
    <location>
        <begin position="11"/>
        <end position="21"/>
    </location>
</feature>
<feature type="compositionally biased region" description="Acidic residues" evidence="1">
    <location>
        <begin position="75"/>
        <end position="85"/>
    </location>
</feature>
<feature type="region of interest" description="Disordered" evidence="1">
    <location>
        <begin position="142"/>
        <end position="178"/>
    </location>
</feature>
<evidence type="ECO:0000256" key="1">
    <source>
        <dbReference type="SAM" id="MobiDB-lite"/>
    </source>
</evidence>
<protein>
    <submittedName>
        <fullName evidence="2">Uncharacterized protein</fullName>
    </submittedName>
</protein>
<dbReference type="AlphaFoldDB" id="A0A067T6F9"/>
<gene>
    <name evidence="2" type="ORF">GALMADRAFT_212082</name>
</gene>
<feature type="compositionally biased region" description="Acidic residues" evidence="1">
    <location>
        <begin position="59"/>
        <end position="68"/>
    </location>
</feature>
<evidence type="ECO:0000313" key="3">
    <source>
        <dbReference type="Proteomes" id="UP000027222"/>
    </source>
</evidence>
<feature type="compositionally biased region" description="Basic and acidic residues" evidence="1">
    <location>
        <begin position="96"/>
        <end position="115"/>
    </location>
</feature>